<evidence type="ECO:0000256" key="3">
    <source>
        <dbReference type="RuleBase" id="RU000363"/>
    </source>
</evidence>
<comment type="caution">
    <text evidence="4">The sequence shown here is derived from an EMBL/GenBank/DDBJ whole genome shotgun (WGS) entry which is preliminary data.</text>
</comment>
<dbReference type="CDD" id="cd05374">
    <property type="entry name" value="17beta-HSD-like_SDR_c"/>
    <property type="match status" value="1"/>
</dbReference>
<dbReference type="RefSeq" id="WP_214788095.1">
    <property type="nucleotide sequence ID" value="NZ_JANIEL010000002.1"/>
</dbReference>
<sequence length="274" mass="30725">MNQKQTIIITGASSGIGRATVELFSKRGWHVAATMRQPEDHQELSNLKGVSLYQLDVTNESSIRDAFKQIVSDHGTIDVLLNNAGYGAVGIFEEASPEQIQRQFDTNVFGVMNVIRASLPYFRKQQSGRIVTVSSVGGQITFPIYSLYHSSKWAIEGFIESLQFELAPFNIDMKLIEPGPIKTDFYGRSQELVRDQPLDVYDDYTEVALHNTNAAGANAEGPDVVAETIWRAANDRKRRLRYPSGKQAGLLIALKRFLPNRVFFSIVRRVVEKN</sequence>
<dbReference type="PRINTS" id="PR00080">
    <property type="entry name" value="SDRFAMILY"/>
</dbReference>
<protein>
    <submittedName>
        <fullName evidence="4">SDR family oxidoreductase</fullName>
        <ecNumber evidence="4">1.1.-.-</ecNumber>
    </submittedName>
</protein>
<accession>A0ABW2PNB9</accession>
<evidence type="ECO:0000256" key="2">
    <source>
        <dbReference type="ARBA" id="ARBA00023002"/>
    </source>
</evidence>
<dbReference type="GO" id="GO:0016491">
    <property type="term" value="F:oxidoreductase activity"/>
    <property type="evidence" value="ECO:0007669"/>
    <property type="project" value="UniProtKB-KW"/>
</dbReference>
<comment type="similarity">
    <text evidence="1 3">Belongs to the short-chain dehydrogenases/reductases (SDR) family.</text>
</comment>
<dbReference type="PRINTS" id="PR00081">
    <property type="entry name" value="GDHRDH"/>
</dbReference>
<keyword evidence="5" id="KW-1185">Reference proteome</keyword>
<gene>
    <name evidence="4" type="ORF">ACFQO8_06605</name>
</gene>
<dbReference type="EC" id="1.1.-.-" evidence="4"/>
<keyword evidence="2 4" id="KW-0560">Oxidoreductase</keyword>
<evidence type="ECO:0000313" key="4">
    <source>
        <dbReference type="EMBL" id="MFC7389811.1"/>
    </source>
</evidence>
<name>A0ABW2PNB9_9BACL</name>
<reference evidence="5" key="1">
    <citation type="journal article" date="2019" name="Int. J. Syst. Evol. Microbiol.">
        <title>The Global Catalogue of Microorganisms (GCM) 10K type strain sequencing project: providing services to taxonomists for standard genome sequencing and annotation.</title>
        <authorList>
            <consortium name="The Broad Institute Genomics Platform"/>
            <consortium name="The Broad Institute Genome Sequencing Center for Infectious Disease"/>
            <person name="Wu L."/>
            <person name="Ma J."/>
        </authorList>
    </citation>
    <scope>NUCLEOTIDE SEQUENCE [LARGE SCALE GENOMIC DNA]</scope>
    <source>
        <strain evidence="5">CCUG 55590</strain>
    </source>
</reference>
<dbReference type="PANTHER" id="PTHR43976">
    <property type="entry name" value="SHORT CHAIN DEHYDROGENASE"/>
    <property type="match status" value="1"/>
</dbReference>
<proteinExistence type="inferred from homology"/>
<dbReference type="InterPro" id="IPR002347">
    <property type="entry name" value="SDR_fam"/>
</dbReference>
<dbReference type="Proteomes" id="UP001596439">
    <property type="component" value="Unassembled WGS sequence"/>
</dbReference>
<evidence type="ECO:0000313" key="5">
    <source>
        <dbReference type="Proteomes" id="UP001596439"/>
    </source>
</evidence>
<dbReference type="Gene3D" id="3.40.50.720">
    <property type="entry name" value="NAD(P)-binding Rossmann-like Domain"/>
    <property type="match status" value="1"/>
</dbReference>
<dbReference type="Pfam" id="PF00106">
    <property type="entry name" value="adh_short"/>
    <property type="match status" value="1"/>
</dbReference>
<dbReference type="InterPro" id="IPR036291">
    <property type="entry name" value="NAD(P)-bd_dom_sf"/>
</dbReference>
<dbReference type="InterPro" id="IPR051911">
    <property type="entry name" value="SDR_oxidoreductase"/>
</dbReference>
<dbReference type="PANTHER" id="PTHR43976:SF16">
    <property type="entry name" value="SHORT-CHAIN DEHYDROGENASE_REDUCTASE FAMILY PROTEIN"/>
    <property type="match status" value="1"/>
</dbReference>
<dbReference type="SUPFAM" id="SSF51735">
    <property type="entry name" value="NAD(P)-binding Rossmann-fold domains"/>
    <property type="match status" value="1"/>
</dbReference>
<organism evidence="4 5">
    <name type="scientific">Exiguobacterium aestuarii</name>
    <dbReference type="NCBI Taxonomy" id="273527"/>
    <lineage>
        <taxon>Bacteria</taxon>
        <taxon>Bacillati</taxon>
        <taxon>Bacillota</taxon>
        <taxon>Bacilli</taxon>
        <taxon>Bacillales</taxon>
        <taxon>Bacillales Family XII. Incertae Sedis</taxon>
        <taxon>Exiguobacterium</taxon>
    </lineage>
</organism>
<evidence type="ECO:0000256" key="1">
    <source>
        <dbReference type="ARBA" id="ARBA00006484"/>
    </source>
</evidence>
<dbReference type="EMBL" id="JBHTCE010000001">
    <property type="protein sequence ID" value="MFC7389811.1"/>
    <property type="molecule type" value="Genomic_DNA"/>
</dbReference>